<keyword evidence="5" id="KW-1185">Reference proteome</keyword>
<feature type="transmembrane region" description="Helical" evidence="1">
    <location>
        <begin position="89"/>
        <end position="110"/>
    </location>
</feature>
<dbReference type="Pfam" id="PF13346">
    <property type="entry name" value="ABC2_membrane_5"/>
    <property type="match status" value="1"/>
</dbReference>
<dbReference type="AlphaFoldDB" id="A0A9W6CA15"/>
<comment type="caution">
    <text evidence="3">The sequence shown here is derived from an EMBL/GenBank/DDBJ whole genome shotgun (WGS) entry which is preliminary data.</text>
</comment>
<evidence type="ECO:0000313" key="3">
    <source>
        <dbReference type="EMBL" id="GLG88734.1"/>
    </source>
</evidence>
<accession>A0A9W6CA15</accession>
<reference evidence="2" key="1">
    <citation type="submission" date="2022-11" db="EMBL/GenBank/DDBJ databases">
        <title>Draft genome sequence of Sellimonas catena strain 12EGH17.</title>
        <authorList>
            <person name="Hisatomi A."/>
            <person name="Ohkuma M."/>
            <person name="Sakamoto M."/>
        </authorList>
    </citation>
    <scope>NUCLEOTIDE SEQUENCE</scope>
    <source>
        <strain evidence="2">12EGH17</strain>
    </source>
</reference>
<feature type="transmembrane region" description="Helical" evidence="1">
    <location>
        <begin position="154"/>
        <end position="174"/>
    </location>
</feature>
<feature type="transmembrane region" description="Helical" evidence="1">
    <location>
        <begin position="186"/>
        <end position="210"/>
    </location>
</feature>
<feature type="transmembrane region" description="Helical" evidence="1">
    <location>
        <begin position="122"/>
        <end position="147"/>
    </location>
</feature>
<dbReference type="Proteomes" id="UP001145145">
    <property type="component" value="Unassembled WGS sequence"/>
</dbReference>
<dbReference type="Proteomes" id="UP001145094">
    <property type="component" value="Unassembled WGS sequence"/>
</dbReference>
<sequence>MKGIILKDFYESIIIRKNLLNWIFATVMIVALTLVFQTRYVFVLFCGMAIPILGTSMLQFSMEQDEIAHFYKLQRTFPLTVRQIVLAKYILALLCTGFFLLVSLGFSLIYISVYKVASFTEGMQICAMGIPLSLTFMAVTYFGYFLFGAKLGTILYVIVTCITAMTYAVSALNFNILDLLFLNRTLLFVIGLLISIVLLVISFFLSVHFYERKLK</sequence>
<protein>
    <recommendedName>
        <fullName evidence="6">ABC-2 transporter permease</fullName>
    </recommendedName>
</protein>
<dbReference type="InterPro" id="IPR025699">
    <property type="entry name" value="ABC2_memb-like"/>
</dbReference>
<organism evidence="3 4">
    <name type="scientific">Sellimonas catena</name>
    <dbReference type="NCBI Taxonomy" id="2994035"/>
    <lineage>
        <taxon>Bacteria</taxon>
        <taxon>Bacillati</taxon>
        <taxon>Bacillota</taxon>
        <taxon>Clostridia</taxon>
        <taxon>Lachnospirales</taxon>
        <taxon>Lachnospiraceae</taxon>
        <taxon>Sellimonas</taxon>
    </lineage>
</organism>
<reference evidence="2" key="2">
    <citation type="submission" date="2022-11" db="EMBL/GenBank/DDBJ databases">
        <title>Draft genome sequence of Sellimonas catena strain 12EGH17.</title>
        <authorList>
            <person name="Atsushi H."/>
            <person name="Moriya O."/>
            <person name="Mitsuo S."/>
        </authorList>
    </citation>
    <scope>NUCLEOTIDE SEQUENCE</scope>
    <source>
        <strain evidence="2">12EGH17</strain>
    </source>
</reference>
<dbReference type="EMBL" id="BSBO01000016">
    <property type="protein sequence ID" value="GLG04550.1"/>
    <property type="molecule type" value="Genomic_DNA"/>
</dbReference>
<dbReference type="EMBL" id="BSCH01000001">
    <property type="protein sequence ID" value="GLG88734.1"/>
    <property type="molecule type" value="Genomic_DNA"/>
</dbReference>
<evidence type="ECO:0000313" key="4">
    <source>
        <dbReference type="Proteomes" id="UP001145094"/>
    </source>
</evidence>
<evidence type="ECO:0000313" key="5">
    <source>
        <dbReference type="Proteomes" id="UP001145145"/>
    </source>
</evidence>
<feature type="transmembrane region" description="Helical" evidence="1">
    <location>
        <begin position="20"/>
        <end position="36"/>
    </location>
</feature>
<evidence type="ECO:0008006" key="6">
    <source>
        <dbReference type="Google" id="ProtNLM"/>
    </source>
</evidence>
<name>A0A9W6CA15_9FIRM</name>
<proteinExistence type="predicted"/>
<keyword evidence="1" id="KW-1133">Transmembrane helix</keyword>
<reference evidence="3" key="3">
    <citation type="submission" date="2022-11" db="EMBL/GenBank/DDBJ databases">
        <title>Draft genome sequence of Sellimonas catena strain 18CBH55.</title>
        <authorList>
            <person name="Hisatomi A."/>
            <person name="Ohkuma M."/>
            <person name="Sakamoto M."/>
        </authorList>
    </citation>
    <scope>NUCLEOTIDE SEQUENCE</scope>
    <source>
        <strain evidence="3">18CBH55</strain>
    </source>
</reference>
<reference evidence="3 5" key="5">
    <citation type="journal article" date="2023" name="Int. J. Syst. Evol. Microbiol.">
        <title>Sellimonas catena sp. nov., isolated from human faeces.</title>
        <authorList>
            <person name="Hisatomi A."/>
            <person name="Ohkuma M."/>
            <person name="Sakamoto M."/>
        </authorList>
    </citation>
    <scope>NUCLEOTIDE SEQUENCE</scope>
    <source>
        <strain evidence="2 5">12EGH17</strain>
        <strain evidence="3">18CBH55</strain>
    </source>
</reference>
<keyword evidence="1" id="KW-0472">Membrane</keyword>
<reference evidence="3" key="4">
    <citation type="submission" date="2022-11" db="EMBL/GenBank/DDBJ databases">
        <title>Draft genome sequence of Sellimonas catena strain 18CBH55.</title>
        <authorList>
            <person name="Atsushi H."/>
            <person name="Moriya O."/>
            <person name="Mitsuo S."/>
        </authorList>
    </citation>
    <scope>NUCLEOTIDE SEQUENCE</scope>
    <source>
        <strain evidence="3">18CBH55</strain>
    </source>
</reference>
<dbReference type="RefSeq" id="WP_281844227.1">
    <property type="nucleotide sequence ID" value="NZ_BSBO01000016.1"/>
</dbReference>
<gene>
    <name evidence="2" type="ORF">Selli1_17240</name>
    <name evidence="3" type="ORF">Selli2_01600</name>
</gene>
<evidence type="ECO:0000313" key="2">
    <source>
        <dbReference type="EMBL" id="GLG04550.1"/>
    </source>
</evidence>
<keyword evidence="1" id="KW-0812">Transmembrane</keyword>
<evidence type="ECO:0000256" key="1">
    <source>
        <dbReference type="SAM" id="Phobius"/>
    </source>
</evidence>
<feature type="transmembrane region" description="Helical" evidence="1">
    <location>
        <begin position="42"/>
        <end position="62"/>
    </location>
</feature>